<accession>A0A7K1Y346</accession>
<reference evidence="1 2" key="1">
    <citation type="submission" date="2019-11" db="EMBL/GenBank/DDBJ databases">
        <title>Pedobacter sp. HMF7056 Genome sequencing and assembly.</title>
        <authorList>
            <person name="Kang H."/>
            <person name="Kim H."/>
            <person name="Joh K."/>
        </authorList>
    </citation>
    <scope>NUCLEOTIDE SEQUENCE [LARGE SCALE GENOMIC DNA]</scope>
    <source>
        <strain evidence="1 2">HMF7056</strain>
    </source>
</reference>
<protein>
    <recommendedName>
        <fullName evidence="3">Glycosyltransferase</fullName>
    </recommendedName>
</protein>
<dbReference type="RefSeq" id="WP_160908456.1">
    <property type="nucleotide sequence ID" value="NZ_WVHS01000005.1"/>
</dbReference>
<dbReference type="Proteomes" id="UP000451233">
    <property type="component" value="Unassembled WGS sequence"/>
</dbReference>
<dbReference type="EMBL" id="WVHS01000005">
    <property type="protein sequence ID" value="MXV17449.1"/>
    <property type="molecule type" value="Genomic_DNA"/>
</dbReference>
<dbReference type="SUPFAM" id="SSF53756">
    <property type="entry name" value="UDP-Glycosyltransferase/glycogen phosphorylase"/>
    <property type="match status" value="1"/>
</dbReference>
<proteinExistence type="predicted"/>
<sequence>MKVMFITGSMEPGRDGVGDYIRRMSGELIHRGISVSVLALHDRHCQKHITVMQQSDGHRFLVMRIPDAWSAVDRYDQAYFWMEEMNPDWVSLQYVPFAFHIRGFHKGLGKLLSRLGDGRRWHIMLHEMWVGMAKEEPFKLQAWGWVQRFFIRSLLEKLQPEFIHTNTFLYREYLAQWKFKSVFLPVFSNIPATGAAHLQAGKPFAIREKREIIFVVFGSIHRNVPIVPFAEEASVYAKANNVPVSLVFLGRCGGEQERWIKAWESAGLPFIVLGELSPARVSEVLQGCTIGLSSTACAVAQKSGSFAAMLEHGLPVIGVSNPWTPRGAGPQKTPAGMVIYERGKLSACLLSIEEHPGYHTVTEVAEVMATTLFAADELLSYS</sequence>
<evidence type="ECO:0000313" key="2">
    <source>
        <dbReference type="Proteomes" id="UP000451233"/>
    </source>
</evidence>
<keyword evidence="2" id="KW-1185">Reference proteome</keyword>
<dbReference type="Gene3D" id="3.40.50.2000">
    <property type="entry name" value="Glycogen Phosphorylase B"/>
    <property type="match status" value="1"/>
</dbReference>
<dbReference type="AlphaFoldDB" id="A0A7K1Y346"/>
<name>A0A7K1Y346_9SPHI</name>
<organism evidence="1 2">
    <name type="scientific">Hufsiella ginkgonis</name>
    <dbReference type="NCBI Taxonomy" id="2695274"/>
    <lineage>
        <taxon>Bacteria</taxon>
        <taxon>Pseudomonadati</taxon>
        <taxon>Bacteroidota</taxon>
        <taxon>Sphingobacteriia</taxon>
        <taxon>Sphingobacteriales</taxon>
        <taxon>Sphingobacteriaceae</taxon>
        <taxon>Hufsiella</taxon>
    </lineage>
</organism>
<gene>
    <name evidence="1" type="ORF">GS398_19275</name>
</gene>
<evidence type="ECO:0000313" key="1">
    <source>
        <dbReference type="EMBL" id="MXV17449.1"/>
    </source>
</evidence>
<comment type="caution">
    <text evidence="1">The sequence shown here is derived from an EMBL/GenBank/DDBJ whole genome shotgun (WGS) entry which is preliminary data.</text>
</comment>
<evidence type="ECO:0008006" key="3">
    <source>
        <dbReference type="Google" id="ProtNLM"/>
    </source>
</evidence>